<dbReference type="NCBIfam" id="TIGR02258">
    <property type="entry name" value="2_5_ligase"/>
    <property type="match status" value="1"/>
</dbReference>
<comment type="function">
    <text evidence="2">Hydrolyzes RNA 2',3'-cyclic phosphodiester to an RNA 2'-phosphomonoester.</text>
</comment>
<dbReference type="Proteomes" id="UP000240010">
    <property type="component" value="Unassembled WGS sequence"/>
</dbReference>
<protein>
    <recommendedName>
        <fullName evidence="2">RNA 2',3'-cyclic phosphodiesterase</fullName>
        <shortName evidence="2">RNA 2',3'-CPDase</shortName>
        <ecNumber evidence="2">3.1.4.58</ecNumber>
    </recommendedName>
</protein>
<feature type="domain" description="Phosphoesterase HXTX" evidence="3">
    <location>
        <begin position="12"/>
        <end position="87"/>
    </location>
</feature>
<dbReference type="Pfam" id="PF02834">
    <property type="entry name" value="LigT_PEase"/>
    <property type="match status" value="2"/>
</dbReference>
<gene>
    <name evidence="4" type="ORF">B0F87_10931</name>
</gene>
<evidence type="ECO:0000313" key="5">
    <source>
        <dbReference type="Proteomes" id="UP000240010"/>
    </source>
</evidence>
<name>A0A2S6HA76_9GAMM</name>
<feature type="domain" description="Phosphoesterase HXTX" evidence="3">
    <location>
        <begin position="94"/>
        <end position="150"/>
    </location>
</feature>
<dbReference type="GO" id="GO:0004113">
    <property type="term" value="F:2',3'-cyclic-nucleotide 3'-phosphodiesterase activity"/>
    <property type="evidence" value="ECO:0007669"/>
    <property type="project" value="InterPro"/>
</dbReference>
<organism evidence="4 5">
    <name type="scientific">Methylobacter tundripaludum</name>
    <dbReference type="NCBI Taxonomy" id="173365"/>
    <lineage>
        <taxon>Bacteria</taxon>
        <taxon>Pseudomonadati</taxon>
        <taxon>Pseudomonadota</taxon>
        <taxon>Gammaproteobacteria</taxon>
        <taxon>Methylococcales</taxon>
        <taxon>Methylococcaceae</taxon>
        <taxon>Methylobacter</taxon>
    </lineage>
</organism>
<dbReference type="GO" id="GO:0008664">
    <property type="term" value="F:RNA 2',3'-cyclic 3'-phosphodiesterase activity"/>
    <property type="evidence" value="ECO:0007669"/>
    <property type="project" value="UniProtKB-EC"/>
</dbReference>
<reference evidence="4 5" key="1">
    <citation type="submission" date="2018-02" db="EMBL/GenBank/DDBJ databases">
        <title>Subsurface microbial communities from deep shales in Ohio and West Virginia, USA.</title>
        <authorList>
            <person name="Wrighton K."/>
        </authorList>
    </citation>
    <scope>NUCLEOTIDE SEQUENCE [LARGE SCALE GENOMIC DNA]</scope>
    <source>
        <strain evidence="4 5">OWC-DMM</strain>
    </source>
</reference>
<dbReference type="GO" id="GO:0016874">
    <property type="term" value="F:ligase activity"/>
    <property type="evidence" value="ECO:0007669"/>
    <property type="project" value="UniProtKB-KW"/>
</dbReference>
<comment type="caution">
    <text evidence="4">The sequence shown here is derived from an EMBL/GenBank/DDBJ whole genome shotgun (WGS) entry which is preliminary data.</text>
</comment>
<dbReference type="InterPro" id="IPR009097">
    <property type="entry name" value="Cyclic_Pdiesterase"/>
</dbReference>
<keyword evidence="4" id="KW-0436">Ligase</keyword>
<dbReference type="InterPro" id="IPR004175">
    <property type="entry name" value="RNA_CPDase"/>
</dbReference>
<dbReference type="PANTHER" id="PTHR35561">
    <property type="entry name" value="RNA 2',3'-CYCLIC PHOSPHODIESTERASE"/>
    <property type="match status" value="1"/>
</dbReference>
<evidence type="ECO:0000256" key="2">
    <source>
        <dbReference type="HAMAP-Rule" id="MF_01940"/>
    </source>
</evidence>
<dbReference type="HAMAP" id="MF_01940">
    <property type="entry name" value="RNA_CPDase"/>
    <property type="match status" value="1"/>
</dbReference>
<dbReference type="PANTHER" id="PTHR35561:SF1">
    <property type="entry name" value="RNA 2',3'-CYCLIC PHOSPHODIESTERASE"/>
    <property type="match status" value="1"/>
</dbReference>
<feature type="short sequence motif" description="HXTX 1" evidence="2">
    <location>
        <begin position="42"/>
        <end position="45"/>
    </location>
</feature>
<dbReference type="EC" id="3.1.4.58" evidence="2"/>
<dbReference type="RefSeq" id="WP_104429754.1">
    <property type="nucleotide sequence ID" value="NZ_PTIZ01000009.1"/>
</dbReference>
<keyword evidence="1 2" id="KW-0378">Hydrolase</keyword>
<evidence type="ECO:0000313" key="4">
    <source>
        <dbReference type="EMBL" id="PPK74389.1"/>
    </source>
</evidence>
<accession>A0A2S6HA76</accession>
<dbReference type="SUPFAM" id="SSF55144">
    <property type="entry name" value="LigT-like"/>
    <property type="match status" value="1"/>
</dbReference>
<dbReference type="AlphaFoldDB" id="A0A2S6HA76"/>
<proteinExistence type="inferred from homology"/>
<comment type="similarity">
    <text evidence="2">Belongs to the 2H phosphoesterase superfamily. ThpR family.</text>
</comment>
<dbReference type="Gene3D" id="3.90.1140.10">
    <property type="entry name" value="Cyclic phosphodiesterase"/>
    <property type="match status" value="1"/>
</dbReference>
<dbReference type="InterPro" id="IPR014051">
    <property type="entry name" value="Phosphoesterase_HXTX"/>
</dbReference>
<dbReference type="EMBL" id="PTIZ01000009">
    <property type="protein sequence ID" value="PPK74389.1"/>
    <property type="molecule type" value="Genomic_DNA"/>
</dbReference>
<comment type="catalytic activity">
    <reaction evidence="2">
        <text>a 3'-end 2',3'-cyclophospho-ribonucleotide-RNA + H2O = a 3'-end 2'-phospho-ribonucleotide-RNA + H(+)</text>
        <dbReference type="Rhea" id="RHEA:11828"/>
        <dbReference type="Rhea" id="RHEA-COMP:10464"/>
        <dbReference type="Rhea" id="RHEA-COMP:17353"/>
        <dbReference type="ChEBI" id="CHEBI:15377"/>
        <dbReference type="ChEBI" id="CHEBI:15378"/>
        <dbReference type="ChEBI" id="CHEBI:83064"/>
        <dbReference type="ChEBI" id="CHEBI:173113"/>
        <dbReference type="EC" id="3.1.4.58"/>
    </reaction>
</comment>
<feature type="active site" description="Proton donor" evidence="2">
    <location>
        <position position="42"/>
    </location>
</feature>
<feature type="active site" description="Proton acceptor" evidence="2">
    <location>
        <position position="125"/>
    </location>
</feature>
<evidence type="ECO:0000256" key="1">
    <source>
        <dbReference type="ARBA" id="ARBA00022801"/>
    </source>
</evidence>
<evidence type="ECO:0000259" key="3">
    <source>
        <dbReference type="Pfam" id="PF02834"/>
    </source>
</evidence>
<sequence>MPDTSRLFFALWPDDETRQTLARLSQSITAKGFKWVQPHNLHVTLVFLGAVNADTELLIKQSVADITAQPFTLTFDSLSYWNRPRILCLTSRQPVPNEAAMLVSALETAVADCGLHTDARPYIPHITLARHARYLPDVKIEPIVWRAEAFCLVESCSEPDGVCYRVRQQWPFIKPAVNPDQ</sequence>
<feature type="short sequence motif" description="HXTX 2" evidence="2">
    <location>
        <begin position="125"/>
        <end position="128"/>
    </location>
</feature>